<feature type="compositionally biased region" description="Gly residues" evidence="1">
    <location>
        <begin position="161"/>
        <end position="177"/>
    </location>
</feature>
<dbReference type="Proteomes" id="UP000766550">
    <property type="component" value="Unassembled WGS sequence"/>
</dbReference>
<dbReference type="RefSeq" id="WP_162318366.1">
    <property type="nucleotide sequence ID" value="NZ_JAHQXF010000002.1"/>
</dbReference>
<dbReference type="AlphaFoldDB" id="A0A8J7Y6C0"/>
<comment type="caution">
    <text evidence="2">The sequence shown here is derived from an EMBL/GenBank/DDBJ whole genome shotgun (WGS) entry which is preliminary data.</text>
</comment>
<proteinExistence type="predicted"/>
<reference evidence="2 3" key="1">
    <citation type="submission" date="2021-06" db="EMBL/GenBank/DDBJ databases">
        <title>New haloarchaea isolates fom saline soil.</title>
        <authorList>
            <person name="Duran-Viseras A."/>
            <person name="Sanchez-Porro C.S."/>
            <person name="Ventosa A."/>
        </authorList>
    </citation>
    <scope>NUCLEOTIDE SEQUENCE [LARGE SCALE GENOMIC DNA]</scope>
    <source>
        <strain evidence="2 3">JCM 183640</strain>
    </source>
</reference>
<evidence type="ECO:0000313" key="3">
    <source>
        <dbReference type="Proteomes" id="UP000766550"/>
    </source>
</evidence>
<name>A0A8J7Y6C0_9EURY</name>
<keyword evidence="3" id="KW-1185">Reference proteome</keyword>
<dbReference type="EMBL" id="JAHQXF010000002">
    <property type="protein sequence ID" value="MBV0925545.1"/>
    <property type="molecule type" value="Genomic_DNA"/>
</dbReference>
<evidence type="ECO:0000313" key="2">
    <source>
        <dbReference type="EMBL" id="MBV0925545.1"/>
    </source>
</evidence>
<evidence type="ECO:0000256" key="1">
    <source>
        <dbReference type="SAM" id="MobiDB-lite"/>
    </source>
</evidence>
<dbReference type="PROSITE" id="PS51318">
    <property type="entry name" value="TAT"/>
    <property type="match status" value="1"/>
</dbReference>
<organism evidence="2 3">
    <name type="scientific">Haloarcula limicola</name>
    <dbReference type="NCBI Taxonomy" id="1429915"/>
    <lineage>
        <taxon>Archaea</taxon>
        <taxon>Methanobacteriati</taxon>
        <taxon>Methanobacteriota</taxon>
        <taxon>Stenosarchaea group</taxon>
        <taxon>Halobacteria</taxon>
        <taxon>Halobacteriales</taxon>
        <taxon>Haloarculaceae</taxon>
        <taxon>Haloarcula</taxon>
    </lineage>
</organism>
<dbReference type="InterPro" id="IPR006311">
    <property type="entry name" value="TAT_signal"/>
</dbReference>
<feature type="region of interest" description="Disordered" evidence="1">
    <location>
        <begin position="150"/>
        <end position="177"/>
    </location>
</feature>
<dbReference type="OrthoDB" id="308075at2157"/>
<gene>
    <name evidence="2" type="ORF">KTS45_15165</name>
</gene>
<protein>
    <submittedName>
        <fullName evidence="2">Uncharacterized protein</fullName>
    </submittedName>
</protein>
<accession>A0A8J7Y6C0</accession>
<sequence>MTTTDDSSRSYSRRDVLAATGTVVGGTLVASGQAAAQSTRKAVITDGSATENDMTGFFVHVGQTTDPADAQVADSCEFADWPADETRTYDVKLIDRGRPDYEQYSRSLYVDNSTEVPPGSLFVINSQEQCTEGYVGIRLEKLGSDQLEAAVSGGARTTTPSGGGGGGGGDDGGSGAAGPGFGVVATVAAALGYGALRGE</sequence>